<proteinExistence type="predicted"/>
<name>A0ABX3A0A0_9GAMM</name>
<reference evidence="1 2" key="1">
    <citation type="submission" date="2016-08" db="EMBL/GenBank/DDBJ databases">
        <title>Draft genome sequence of Candidatus Piscirickettsia litoralis, from seawater.</title>
        <authorList>
            <person name="Wan X."/>
            <person name="Lee A.J."/>
            <person name="Hou S."/>
            <person name="Donachie S.P."/>
        </authorList>
    </citation>
    <scope>NUCLEOTIDE SEQUENCE [LARGE SCALE GENOMIC DNA]</scope>
    <source>
        <strain evidence="1 2">Y2</strain>
    </source>
</reference>
<comment type="caution">
    <text evidence="1">The sequence shown here is derived from an EMBL/GenBank/DDBJ whole genome shotgun (WGS) entry which is preliminary data.</text>
</comment>
<organism evidence="1 2">
    <name type="scientific">Piscirickettsia litoralis</name>
    <dbReference type="NCBI Taxonomy" id="1891921"/>
    <lineage>
        <taxon>Bacteria</taxon>
        <taxon>Pseudomonadati</taxon>
        <taxon>Pseudomonadota</taxon>
        <taxon>Gammaproteobacteria</taxon>
        <taxon>Thiotrichales</taxon>
        <taxon>Piscirickettsiaceae</taxon>
        <taxon>Piscirickettsia</taxon>
    </lineage>
</organism>
<accession>A0ABX3A0A0</accession>
<protein>
    <submittedName>
        <fullName evidence="1">Uncharacterized protein</fullName>
    </submittedName>
</protein>
<dbReference type="RefSeq" id="WP_069312006.1">
    <property type="nucleotide sequence ID" value="NZ_MDTU01000001.1"/>
</dbReference>
<sequence>MGHLGYGSALFEISTTNYFKPALFSNISELAVGQPLCYLNNDKVYSLPAIVQQLSNQHFLSMDTERYFSFYINEIKNYLSESDYETSHIWWDELRERLICLVFTGNKSNSAANQEERWIQGRELQLELKQGFGAFSPHQVRIYGQYQIHEPAMLESLFFSGLLDKKNNLPIIHQLNQLRQILPELLEPV</sequence>
<evidence type="ECO:0000313" key="1">
    <source>
        <dbReference type="EMBL" id="ODN42208.1"/>
    </source>
</evidence>
<keyword evidence="2" id="KW-1185">Reference proteome</keyword>
<dbReference type="EMBL" id="MDTU01000001">
    <property type="protein sequence ID" value="ODN42208.1"/>
    <property type="molecule type" value="Genomic_DNA"/>
</dbReference>
<gene>
    <name evidence="1" type="ORF">BGC07_03735</name>
</gene>
<evidence type="ECO:0000313" key="2">
    <source>
        <dbReference type="Proteomes" id="UP000094329"/>
    </source>
</evidence>
<dbReference type="Proteomes" id="UP000094329">
    <property type="component" value="Unassembled WGS sequence"/>
</dbReference>